<evidence type="ECO:0000256" key="2">
    <source>
        <dbReference type="SAM" id="MobiDB-lite"/>
    </source>
</evidence>
<comment type="domain">
    <text evidence="1">The PHD-type zinc finger mediates the binding to H3K4me3.</text>
</comment>
<dbReference type="InterPro" id="IPR045104">
    <property type="entry name" value="Alfin"/>
</dbReference>
<keyword evidence="1" id="KW-0805">Transcription regulation</keyword>
<name>A0A2I0HJ57_PUNGR</name>
<comment type="caution">
    <text evidence="4">The sequence shown here is derived from an EMBL/GenBank/DDBJ whole genome shotgun (WGS) entry which is preliminary data.</text>
</comment>
<keyword evidence="5" id="KW-1185">Reference proteome</keyword>
<dbReference type="GO" id="GO:0008270">
    <property type="term" value="F:zinc ion binding"/>
    <property type="evidence" value="ECO:0007669"/>
    <property type="project" value="UniProtKB-KW"/>
</dbReference>
<keyword evidence="1" id="KW-0804">Transcription</keyword>
<accession>A0A2I0HJ57</accession>
<comment type="subunit">
    <text evidence="1">Interacts with H3K4me3 and to a lesser extent with H3K4me2.</text>
</comment>
<feature type="region of interest" description="Disordered" evidence="2">
    <location>
        <begin position="143"/>
        <end position="216"/>
    </location>
</feature>
<keyword evidence="1" id="KW-0156">Chromatin regulator</keyword>
<reference evidence="4 5" key="1">
    <citation type="submission" date="2017-11" db="EMBL/GenBank/DDBJ databases">
        <title>De-novo sequencing of pomegranate (Punica granatum L.) genome.</title>
        <authorList>
            <person name="Akparov Z."/>
            <person name="Amiraslanov A."/>
            <person name="Hajiyeva S."/>
            <person name="Abbasov M."/>
            <person name="Kaur K."/>
            <person name="Hamwieh A."/>
            <person name="Solovyev V."/>
            <person name="Salamov A."/>
            <person name="Braich B."/>
            <person name="Kosarev P."/>
            <person name="Mahmoud A."/>
            <person name="Hajiyev E."/>
            <person name="Babayeva S."/>
            <person name="Izzatullayeva V."/>
            <person name="Mammadov A."/>
            <person name="Mammadov A."/>
            <person name="Sharifova S."/>
            <person name="Ojaghi J."/>
            <person name="Eynullazada K."/>
            <person name="Bayramov B."/>
            <person name="Abdulazimova A."/>
            <person name="Shahmuradov I."/>
        </authorList>
    </citation>
    <scope>NUCLEOTIDE SEQUENCE [LARGE SCALE GENOMIC DNA]</scope>
    <source>
        <strain evidence="5">cv. AG2017</strain>
        <tissue evidence="4">Leaf</tissue>
    </source>
</reference>
<gene>
    <name evidence="4" type="ORF">CRG98_047966</name>
</gene>
<keyword evidence="1" id="KW-0479">Metal-binding</keyword>
<sequence>MAGRRTENCEPSKVVKVFNDLKGRRAALIKALTTDKEDQALYGFPDGHWEVKVPEEELPPKLPEPTIAINVSKDDMLSQEWLCHVAANSDAWLLSVMSYCSASLKFSKDDRRQLFNMINDLPTVLEVVSSGTVEKPTEVRSAVLNNSSSHPGPNVGTHRDPEPQSKGHQAAVHPKSENESALEEQKDRHGRDKGVTCGGNGAGKDDFKKGQTKKKLRRKNSFAYKIRDHGRILRFTIRFYDSRFHNPRPILGRIAILTTLIPSETVRP</sequence>
<evidence type="ECO:0000313" key="5">
    <source>
        <dbReference type="Proteomes" id="UP000233551"/>
    </source>
</evidence>
<comment type="subcellular location">
    <subcellularLocation>
        <location evidence="1">Nucleus</location>
    </subcellularLocation>
</comment>
<dbReference type="GO" id="GO:0006355">
    <property type="term" value="P:regulation of DNA-templated transcription"/>
    <property type="evidence" value="ECO:0007669"/>
    <property type="project" value="UniProtKB-UniRule"/>
</dbReference>
<dbReference type="InterPro" id="IPR021998">
    <property type="entry name" value="Alfin_N"/>
</dbReference>
<dbReference type="AlphaFoldDB" id="A0A2I0HJ57"/>
<comment type="similarity">
    <text evidence="1">Belongs to the Alfin family.</text>
</comment>
<feature type="domain" description="Alfin N-terminal" evidence="3">
    <location>
        <begin position="15"/>
        <end position="129"/>
    </location>
</feature>
<dbReference type="PANTHER" id="PTHR12321:SF98">
    <property type="entry name" value="PHD FINGER PROTEIN ALFIN-LIKE 5"/>
    <property type="match status" value="1"/>
</dbReference>
<keyword evidence="1" id="KW-0863">Zinc-finger</keyword>
<dbReference type="GO" id="GO:0005634">
    <property type="term" value="C:nucleus"/>
    <property type="evidence" value="ECO:0007669"/>
    <property type="project" value="UniProtKB-SubCell"/>
</dbReference>
<dbReference type="GO" id="GO:0000976">
    <property type="term" value="F:transcription cis-regulatory region binding"/>
    <property type="evidence" value="ECO:0007669"/>
    <property type="project" value="TreeGrafter"/>
</dbReference>
<organism evidence="4 5">
    <name type="scientific">Punica granatum</name>
    <name type="common">Pomegranate</name>
    <dbReference type="NCBI Taxonomy" id="22663"/>
    <lineage>
        <taxon>Eukaryota</taxon>
        <taxon>Viridiplantae</taxon>
        <taxon>Streptophyta</taxon>
        <taxon>Embryophyta</taxon>
        <taxon>Tracheophyta</taxon>
        <taxon>Spermatophyta</taxon>
        <taxon>Magnoliopsida</taxon>
        <taxon>eudicotyledons</taxon>
        <taxon>Gunneridae</taxon>
        <taxon>Pentapetalae</taxon>
        <taxon>rosids</taxon>
        <taxon>malvids</taxon>
        <taxon>Myrtales</taxon>
        <taxon>Lythraceae</taxon>
        <taxon>Punica</taxon>
    </lineage>
</organism>
<dbReference type="STRING" id="22663.A0A2I0HJ57"/>
<dbReference type="GO" id="GO:0006325">
    <property type="term" value="P:chromatin organization"/>
    <property type="evidence" value="ECO:0007669"/>
    <property type="project" value="UniProtKB-UniRule"/>
</dbReference>
<dbReference type="GO" id="GO:0042393">
    <property type="term" value="F:histone binding"/>
    <property type="evidence" value="ECO:0007669"/>
    <property type="project" value="UniProtKB-UniRule"/>
</dbReference>
<feature type="compositionally biased region" description="Basic and acidic residues" evidence="2">
    <location>
        <begin position="174"/>
        <end position="194"/>
    </location>
</feature>
<protein>
    <recommendedName>
        <fullName evidence="1">PHD finger protein ALFIN-LIKE</fullName>
    </recommendedName>
</protein>
<keyword evidence="1" id="KW-0862">Zinc</keyword>
<comment type="function">
    <text evidence="1">Histone-binding component that specifically recognizes H3 tails trimethylated on 'Lys-4' (H3K4me3), which mark transcription start sites of virtually all active genes.</text>
</comment>
<dbReference type="Pfam" id="PF12165">
    <property type="entry name" value="Alfin"/>
    <property type="match status" value="1"/>
</dbReference>
<dbReference type="GO" id="GO:0003712">
    <property type="term" value="F:transcription coregulator activity"/>
    <property type="evidence" value="ECO:0007669"/>
    <property type="project" value="TreeGrafter"/>
</dbReference>
<evidence type="ECO:0000313" key="4">
    <source>
        <dbReference type="EMBL" id="PKI31643.1"/>
    </source>
</evidence>
<evidence type="ECO:0000259" key="3">
    <source>
        <dbReference type="Pfam" id="PF12165"/>
    </source>
</evidence>
<evidence type="ECO:0000256" key="1">
    <source>
        <dbReference type="RuleBase" id="RU369089"/>
    </source>
</evidence>
<proteinExistence type="inferred from homology"/>
<keyword evidence="1" id="KW-0539">Nucleus</keyword>
<dbReference type="PANTHER" id="PTHR12321">
    <property type="entry name" value="CPG BINDING PROTEIN"/>
    <property type="match status" value="1"/>
</dbReference>
<dbReference type="EMBL" id="PGOL01008508">
    <property type="protein sequence ID" value="PKI31643.1"/>
    <property type="molecule type" value="Genomic_DNA"/>
</dbReference>
<dbReference type="Proteomes" id="UP000233551">
    <property type="component" value="Unassembled WGS sequence"/>
</dbReference>